<accession>A0AAD4BEN6</accession>
<name>A0AAD4BEN6_BOLED</name>
<dbReference type="EMBL" id="WHUW01000107">
    <property type="protein sequence ID" value="KAF8424001.1"/>
    <property type="molecule type" value="Genomic_DNA"/>
</dbReference>
<reference evidence="1" key="1">
    <citation type="submission" date="2019-10" db="EMBL/GenBank/DDBJ databases">
        <authorList>
            <consortium name="DOE Joint Genome Institute"/>
            <person name="Kuo A."/>
            <person name="Miyauchi S."/>
            <person name="Kiss E."/>
            <person name="Drula E."/>
            <person name="Kohler A."/>
            <person name="Sanchez-Garcia M."/>
            <person name="Andreopoulos B."/>
            <person name="Barry K.W."/>
            <person name="Bonito G."/>
            <person name="Buee M."/>
            <person name="Carver A."/>
            <person name="Chen C."/>
            <person name="Cichocki N."/>
            <person name="Clum A."/>
            <person name="Culley D."/>
            <person name="Crous P.W."/>
            <person name="Fauchery L."/>
            <person name="Girlanda M."/>
            <person name="Hayes R."/>
            <person name="Keri Z."/>
            <person name="LaButti K."/>
            <person name="Lipzen A."/>
            <person name="Lombard V."/>
            <person name="Magnuson J."/>
            <person name="Maillard F."/>
            <person name="Morin E."/>
            <person name="Murat C."/>
            <person name="Nolan M."/>
            <person name="Ohm R."/>
            <person name="Pangilinan J."/>
            <person name="Pereira M."/>
            <person name="Perotto S."/>
            <person name="Peter M."/>
            <person name="Riley R."/>
            <person name="Sitrit Y."/>
            <person name="Stielow B."/>
            <person name="Szollosi G."/>
            <person name="Zifcakova L."/>
            <person name="Stursova M."/>
            <person name="Spatafora J.W."/>
            <person name="Tedersoo L."/>
            <person name="Vaario L.-M."/>
            <person name="Yamada A."/>
            <person name="Yan M."/>
            <person name="Wang P."/>
            <person name="Xu J."/>
            <person name="Bruns T."/>
            <person name="Baldrian P."/>
            <person name="Vilgalys R."/>
            <person name="Henrissat B."/>
            <person name="Grigoriev I.V."/>
            <person name="Hibbett D."/>
            <person name="Nagy L.G."/>
            <person name="Martin F.M."/>
        </authorList>
    </citation>
    <scope>NUCLEOTIDE SEQUENCE</scope>
    <source>
        <strain evidence="1">BED1</strain>
    </source>
</reference>
<proteinExistence type="predicted"/>
<comment type="caution">
    <text evidence="1">The sequence shown here is derived from an EMBL/GenBank/DDBJ whole genome shotgun (WGS) entry which is preliminary data.</text>
</comment>
<sequence>MIFRWLFIPWLQKELDSYQHRINNSRKRSDKKKVRNTYVLPHGIPELIHRCAEDYGALDFKVTVSQEALDHVHHLYINDNHPVFDLVPPNLSCFIASCYDELGRPVVERGSIWSIYCALLDLVRLRNGLHPILVAIGDQPENDEELSLIPGLEDLHEVEGYLGGVGNGLGLRE</sequence>
<reference evidence="1" key="2">
    <citation type="journal article" date="2020" name="Nat. Commun.">
        <title>Large-scale genome sequencing of mycorrhizal fungi provides insights into the early evolution of symbiotic traits.</title>
        <authorList>
            <person name="Miyauchi S."/>
            <person name="Kiss E."/>
            <person name="Kuo A."/>
            <person name="Drula E."/>
            <person name="Kohler A."/>
            <person name="Sanchez-Garcia M."/>
            <person name="Morin E."/>
            <person name="Andreopoulos B."/>
            <person name="Barry K.W."/>
            <person name="Bonito G."/>
            <person name="Buee M."/>
            <person name="Carver A."/>
            <person name="Chen C."/>
            <person name="Cichocki N."/>
            <person name="Clum A."/>
            <person name="Culley D."/>
            <person name="Crous P.W."/>
            <person name="Fauchery L."/>
            <person name="Girlanda M."/>
            <person name="Hayes R.D."/>
            <person name="Keri Z."/>
            <person name="LaButti K."/>
            <person name="Lipzen A."/>
            <person name="Lombard V."/>
            <person name="Magnuson J."/>
            <person name="Maillard F."/>
            <person name="Murat C."/>
            <person name="Nolan M."/>
            <person name="Ohm R.A."/>
            <person name="Pangilinan J."/>
            <person name="Pereira M.F."/>
            <person name="Perotto S."/>
            <person name="Peter M."/>
            <person name="Pfister S."/>
            <person name="Riley R."/>
            <person name="Sitrit Y."/>
            <person name="Stielow J.B."/>
            <person name="Szollosi G."/>
            <person name="Zifcakova L."/>
            <person name="Stursova M."/>
            <person name="Spatafora J.W."/>
            <person name="Tedersoo L."/>
            <person name="Vaario L.M."/>
            <person name="Yamada A."/>
            <person name="Yan M."/>
            <person name="Wang P."/>
            <person name="Xu J."/>
            <person name="Bruns T."/>
            <person name="Baldrian P."/>
            <person name="Vilgalys R."/>
            <person name="Dunand C."/>
            <person name="Henrissat B."/>
            <person name="Grigoriev I.V."/>
            <person name="Hibbett D."/>
            <person name="Nagy L.G."/>
            <person name="Martin F.M."/>
        </authorList>
    </citation>
    <scope>NUCLEOTIDE SEQUENCE</scope>
    <source>
        <strain evidence="1">BED1</strain>
    </source>
</reference>
<evidence type="ECO:0000313" key="2">
    <source>
        <dbReference type="Proteomes" id="UP001194468"/>
    </source>
</evidence>
<evidence type="ECO:0000313" key="1">
    <source>
        <dbReference type="EMBL" id="KAF8424001.1"/>
    </source>
</evidence>
<dbReference type="AlphaFoldDB" id="A0AAD4BEN6"/>
<dbReference type="Proteomes" id="UP001194468">
    <property type="component" value="Unassembled WGS sequence"/>
</dbReference>
<keyword evidence="2" id="KW-1185">Reference proteome</keyword>
<protein>
    <submittedName>
        <fullName evidence="1">Uncharacterized protein</fullName>
    </submittedName>
</protein>
<organism evidence="1 2">
    <name type="scientific">Boletus edulis BED1</name>
    <dbReference type="NCBI Taxonomy" id="1328754"/>
    <lineage>
        <taxon>Eukaryota</taxon>
        <taxon>Fungi</taxon>
        <taxon>Dikarya</taxon>
        <taxon>Basidiomycota</taxon>
        <taxon>Agaricomycotina</taxon>
        <taxon>Agaricomycetes</taxon>
        <taxon>Agaricomycetidae</taxon>
        <taxon>Boletales</taxon>
        <taxon>Boletineae</taxon>
        <taxon>Boletaceae</taxon>
        <taxon>Boletoideae</taxon>
        <taxon>Boletus</taxon>
    </lineage>
</organism>
<gene>
    <name evidence="1" type="ORF">L210DRAFT_3422234</name>
</gene>